<protein>
    <submittedName>
        <fullName evidence="3">PiggyBac transposable element-derived protein 3</fullName>
    </submittedName>
</protein>
<keyword evidence="4" id="KW-1185">Reference proteome</keyword>
<evidence type="ECO:0000313" key="4">
    <source>
        <dbReference type="Proteomes" id="UP000887159"/>
    </source>
</evidence>
<reference evidence="3" key="1">
    <citation type="submission" date="2020-08" db="EMBL/GenBank/DDBJ databases">
        <title>Multicomponent nature underlies the extraordinary mechanical properties of spider dragline silk.</title>
        <authorList>
            <person name="Kono N."/>
            <person name="Nakamura H."/>
            <person name="Mori M."/>
            <person name="Yoshida Y."/>
            <person name="Ohtoshi R."/>
            <person name="Malay A.D."/>
            <person name="Moran D.A.P."/>
            <person name="Tomita M."/>
            <person name="Numata K."/>
            <person name="Arakawa K."/>
        </authorList>
    </citation>
    <scope>NUCLEOTIDE SEQUENCE</scope>
</reference>
<organism evidence="3 4">
    <name type="scientific">Trichonephila clavipes</name>
    <name type="common">Golden silk orbweaver</name>
    <name type="synonym">Nephila clavipes</name>
    <dbReference type="NCBI Taxonomy" id="2585209"/>
    <lineage>
        <taxon>Eukaryota</taxon>
        <taxon>Metazoa</taxon>
        <taxon>Ecdysozoa</taxon>
        <taxon>Arthropoda</taxon>
        <taxon>Chelicerata</taxon>
        <taxon>Arachnida</taxon>
        <taxon>Araneae</taxon>
        <taxon>Araneomorphae</taxon>
        <taxon>Entelegynae</taxon>
        <taxon>Araneoidea</taxon>
        <taxon>Nephilidae</taxon>
        <taxon>Trichonephila</taxon>
    </lineage>
</organism>
<dbReference type="Proteomes" id="UP000887159">
    <property type="component" value="Unassembled WGS sequence"/>
</dbReference>
<dbReference type="AlphaFoldDB" id="A0A8X6SDK3"/>
<feature type="domain" description="PiggyBac transposable element-derived protein" evidence="2">
    <location>
        <begin position="155"/>
        <end position="269"/>
    </location>
</feature>
<evidence type="ECO:0000259" key="2">
    <source>
        <dbReference type="Pfam" id="PF13843"/>
    </source>
</evidence>
<evidence type="ECO:0000313" key="3">
    <source>
        <dbReference type="EMBL" id="GFY09415.1"/>
    </source>
</evidence>
<accession>A0A8X6SDK3</accession>
<name>A0A8X6SDK3_TRICX</name>
<dbReference type="PANTHER" id="PTHR47272:SF2">
    <property type="entry name" value="PIGGYBAC TRANSPOSABLE ELEMENT-DERIVED PROTEIN 3-LIKE"/>
    <property type="match status" value="1"/>
</dbReference>
<comment type="caution">
    <text evidence="3">The sequence shown here is derived from an EMBL/GenBank/DDBJ whole genome shotgun (WGS) entry which is preliminary data.</text>
</comment>
<dbReference type="InterPro" id="IPR029526">
    <property type="entry name" value="PGBD"/>
</dbReference>
<feature type="region of interest" description="Disordered" evidence="1">
    <location>
        <begin position="22"/>
        <end position="48"/>
    </location>
</feature>
<evidence type="ECO:0000256" key="1">
    <source>
        <dbReference type="SAM" id="MobiDB-lite"/>
    </source>
</evidence>
<proteinExistence type="predicted"/>
<dbReference type="EMBL" id="BMAU01021289">
    <property type="protein sequence ID" value="GFY09415.1"/>
    <property type="molecule type" value="Genomic_DNA"/>
</dbReference>
<dbReference type="Pfam" id="PF13843">
    <property type="entry name" value="DDE_Tnp_1_7"/>
    <property type="match status" value="1"/>
</dbReference>
<sequence>MATRPDRIKYLTDAEIQELLAQSDGELSDIDDPDFENIPESDTDSENLENDSLVYEEIDQPSTSKVGQKRKRIRTRWDNSEFMNFNLDDLALEFRDTGFQGEVLSPTEYFTNFFPEIFWKECVEQTNLYAFEKKRRSLHQYGYKRGADTVLVEDKQLYGLGGAVVKHLVGTIPTAKVTHIFTDRYFTGLAILDYLVSRNIYLTGTVMTNRTDGVAGSFPKDIDMERGSSVSRRREDGKACLVKWKDKKSVLLLSSAFRIKPEGSCKRWAKEQRQRACHCKVI</sequence>
<gene>
    <name evidence="3" type="primary">PGBD3_44</name>
    <name evidence="3" type="ORF">TNCV_1942251</name>
</gene>
<feature type="compositionally biased region" description="Acidic residues" evidence="1">
    <location>
        <begin position="26"/>
        <end position="48"/>
    </location>
</feature>
<dbReference type="PANTHER" id="PTHR47272">
    <property type="entry name" value="DDE_TNP_1_7 DOMAIN-CONTAINING PROTEIN"/>
    <property type="match status" value="1"/>
</dbReference>